<organism evidence="1 2">
    <name type="scientific">Solirubrum puertoriconensis</name>
    <dbReference type="NCBI Taxonomy" id="1751427"/>
    <lineage>
        <taxon>Bacteria</taxon>
        <taxon>Pseudomonadati</taxon>
        <taxon>Bacteroidota</taxon>
        <taxon>Cytophagia</taxon>
        <taxon>Cytophagales</taxon>
    </lineage>
</organism>
<keyword evidence="2" id="KW-1185">Reference proteome</keyword>
<evidence type="ECO:0008006" key="3">
    <source>
        <dbReference type="Google" id="ProtNLM"/>
    </source>
</evidence>
<gene>
    <name evidence="1" type="ORF">ASU33_14485</name>
</gene>
<dbReference type="Proteomes" id="UP000054223">
    <property type="component" value="Unassembled WGS sequence"/>
</dbReference>
<accession>A0A9X0L4F1</accession>
<dbReference type="AlphaFoldDB" id="A0A9X0L4F1"/>
<evidence type="ECO:0000313" key="2">
    <source>
        <dbReference type="Proteomes" id="UP000054223"/>
    </source>
</evidence>
<reference evidence="1 2" key="1">
    <citation type="submission" date="2015-11" db="EMBL/GenBank/DDBJ databases">
        <title>Solirubrum puertoriconensis gen. nov. an environmental bacteria isolated in Puerto Rico.</title>
        <authorList>
            <person name="Cuebas-Irizarry M.F."/>
            <person name="Montalvo-Rodriguez R."/>
        </authorList>
    </citation>
    <scope>NUCLEOTIDE SEQUENCE [LARGE SCALE GENOMIC DNA]</scope>
    <source>
        <strain evidence="1 2">MC1A</strain>
    </source>
</reference>
<dbReference type="EMBL" id="LNAL01000007">
    <property type="protein sequence ID" value="KUG07540.1"/>
    <property type="molecule type" value="Genomic_DNA"/>
</dbReference>
<proteinExistence type="predicted"/>
<protein>
    <recommendedName>
        <fullName evidence="3">Heme NO-binding domain-containing protein</fullName>
    </recommendedName>
</protein>
<evidence type="ECO:0000313" key="1">
    <source>
        <dbReference type="EMBL" id="KUG07540.1"/>
    </source>
</evidence>
<sequence>MHGSIFALLRRFVQTQYDHSMWVRVLEASGLPGPTLTTKRCTPTNTLMWCGVRVGAPHGAFVGIVRGLAAYSDEAERIDIKPTTRDDGQHVHIRVRRLP</sequence>
<comment type="caution">
    <text evidence="1">The sequence shown here is derived from an EMBL/GenBank/DDBJ whole genome shotgun (WGS) entry which is preliminary data.</text>
</comment>
<name>A0A9X0L4F1_SOLP1</name>